<dbReference type="InterPro" id="IPR055141">
    <property type="entry name" value="TADA2A_B-like_dom"/>
</dbReference>
<organism evidence="4">
    <name type="scientific">Caenorhabditis brenneri</name>
    <name type="common">Nematode worm</name>
    <dbReference type="NCBI Taxonomy" id="135651"/>
    <lineage>
        <taxon>Eukaryota</taxon>
        <taxon>Metazoa</taxon>
        <taxon>Ecdysozoa</taxon>
        <taxon>Nematoda</taxon>
        <taxon>Chromadorea</taxon>
        <taxon>Rhabditida</taxon>
        <taxon>Rhabditina</taxon>
        <taxon>Rhabditomorpha</taxon>
        <taxon>Rhabditoidea</taxon>
        <taxon>Rhabditidae</taxon>
        <taxon>Peloderinae</taxon>
        <taxon>Caenorhabditis</taxon>
    </lineage>
</organism>
<dbReference type="EMBL" id="GL381285">
    <property type="protein sequence ID" value="EGT36688.1"/>
    <property type="molecule type" value="Genomic_DNA"/>
</dbReference>
<proteinExistence type="predicted"/>
<keyword evidence="4" id="KW-1185">Reference proteome</keyword>
<evidence type="ECO:0000256" key="1">
    <source>
        <dbReference type="SAM" id="MobiDB-lite"/>
    </source>
</evidence>
<dbReference type="Proteomes" id="UP000008068">
    <property type="component" value="Unassembled WGS sequence"/>
</dbReference>
<dbReference type="HOGENOM" id="CLU_772885_0_0_1"/>
<feature type="domain" description="Transcriptional adapter 2-alpha/beta-like" evidence="2">
    <location>
        <begin position="216"/>
        <end position="295"/>
    </location>
</feature>
<feature type="compositionally biased region" description="Acidic residues" evidence="1">
    <location>
        <begin position="85"/>
        <end position="94"/>
    </location>
</feature>
<dbReference type="InParanoid" id="G0PM66"/>
<evidence type="ECO:0000313" key="3">
    <source>
        <dbReference type="EMBL" id="EGT36688.1"/>
    </source>
</evidence>
<feature type="compositionally biased region" description="Basic and acidic residues" evidence="1">
    <location>
        <begin position="1"/>
        <end position="24"/>
    </location>
</feature>
<evidence type="ECO:0000313" key="4">
    <source>
        <dbReference type="Proteomes" id="UP000008068"/>
    </source>
</evidence>
<feature type="non-terminal residue" evidence="3">
    <location>
        <position position="359"/>
    </location>
</feature>
<feature type="compositionally biased region" description="Acidic residues" evidence="1">
    <location>
        <begin position="109"/>
        <end position="123"/>
    </location>
</feature>
<dbReference type="Pfam" id="PF22941">
    <property type="entry name" value="TADA2A-like_3rd"/>
    <property type="match status" value="1"/>
</dbReference>
<dbReference type="STRING" id="135651.G0PM66"/>
<name>G0PM66_CAEBE</name>
<reference evidence="4" key="1">
    <citation type="submission" date="2011-07" db="EMBL/GenBank/DDBJ databases">
        <authorList>
            <consortium name="Caenorhabditis brenneri Sequencing and Analysis Consortium"/>
            <person name="Wilson R.K."/>
        </authorList>
    </citation>
    <scope>NUCLEOTIDE SEQUENCE [LARGE SCALE GENOMIC DNA]</scope>
    <source>
        <strain evidence="4">PB2801</strain>
    </source>
</reference>
<evidence type="ECO:0000259" key="2">
    <source>
        <dbReference type="Pfam" id="PF22941"/>
    </source>
</evidence>
<dbReference type="eggNOG" id="KOG0457">
    <property type="taxonomic scope" value="Eukaryota"/>
</dbReference>
<gene>
    <name evidence="3" type="ORF">CAEBREN_31322</name>
</gene>
<feature type="compositionally biased region" description="Basic residues" evidence="1">
    <location>
        <begin position="129"/>
        <end position="153"/>
    </location>
</feature>
<dbReference type="OrthoDB" id="270417at2759"/>
<sequence>MNNEIDIKYERPKILTNQYERDLSPDPCDPDDVFDVKARKSVKIEVQTDDSENDESPGPSSSARRNGPPSAKRRRTSRVVRESSTESDGEEESGASDNETMLNGTKQEMEDDDTTQEPDSETEKEEKKQAKKRGYTPSGRRKKRKLWGNKKDRRLQEFRKMMNREAKRSEVKLATLSNLCSVEEIKELRNSDPSLYFEHNLSKDHPKVKRCMELSLLGYNIEREEFETEWYNEAEQLISRLSITAAPPEKDERLDMENDIKFARLRHYNRLLGMRKAKRNTVIEHDKVNEFIRWYKEACLLSKTESMTEKMDSRSEKEKLLCMAQQFLSREEYRKLRTGIERMDGLRERIEVLQELQRN</sequence>
<dbReference type="AlphaFoldDB" id="G0PM66"/>
<accession>G0PM66</accession>
<feature type="region of interest" description="Disordered" evidence="1">
    <location>
        <begin position="1"/>
        <end position="153"/>
    </location>
</feature>
<protein>
    <recommendedName>
        <fullName evidence="2">Transcriptional adapter 2-alpha/beta-like domain-containing protein</fullName>
    </recommendedName>
</protein>